<dbReference type="InterPro" id="IPR001264">
    <property type="entry name" value="Glyco_trans_51"/>
</dbReference>
<dbReference type="RefSeq" id="WP_119836720.1">
    <property type="nucleotide sequence ID" value="NZ_CP032514.1"/>
</dbReference>
<keyword evidence="3" id="KW-0328">Glycosyltransferase</keyword>
<keyword evidence="4" id="KW-0808">Transferase</keyword>
<name>A0ABN5PLB3_9ACTO</name>
<evidence type="ECO:0000256" key="8">
    <source>
        <dbReference type="ARBA" id="ARBA00049902"/>
    </source>
</evidence>
<organism evidence="12 13">
    <name type="scientific">Actinomyces lilanjuaniae</name>
    <dbReference type="NCBI Taxonomy" id="2321394"/>
    <lineage>
        <taxon>Bacteria</taxon>
        <taxon>Bacillati</taxon>
        <taxon>Actinomycetota</taxon>
        <taxon>Actinomycetes</taxon>
        <taxon>Actinomycetales</taxon>
        <taxon>Actinomycetaceae</taxon>
        <taxon>Actinomyces</taxon>
    </lineage>
</organism>
<dbReference type="PANTHER" id="PTHR32282:SF33">
    <property type="entry name" value="PEPTIDOGLYCAN GLYCOSYLTRANSFERASE"/>
    <property type="match status" value="1"/>
</dbReference>
<feature type="domain" description="Glycosyl transferase family 51" evidence="11">
    <location>
        <begin position="79"/>
        <end position="266"/>
    </location>
</feature>
<evidence type="ECO:0000259" key="10">
    <source>
        <dbReference type="Pfam" id="PF00905"/>
    </source>
</evidence>
<evidence type="ECO:0000256" key="4">
    <source>
        <dbReference type="ARBA" id="ARBA00022679"/>
    </source>
</evidence>
<evidence type="ECO:0000256" key="7">
    <source>
        <dbReference type="ARBA" id="ARBA00034000"/>
    </source>
</evidence>
<dbReference type="Pfam" id="PF00905">
    <property type="entry name" value="Transpeptidase"/>
    <property type="match status" value="1"/>
</dbReference>
<gene>
    <name evidence="12" type="ORF">D5R93_01080</name>
</gene>
<keyword evidence="6" id="KW-0511">Multifunctional enzyme</keyword>
<protein>
    <submittedName>
        <fullName evidence="12">Penicillin-binding protein</fullName>
    </submittedName>
</protein>
<reference evidence="12 13" key="1">
    <citation type="submission" date="2018-09" db="EMBL/GenBank/DDBJ databases">
        <authorList>
            <person name="Li J."/>
        </authorList>
    </citation>
    <scope>NUCLEOTIDE SEQUENCE [LARGE SCALE GENOMIC DNA]</scope>
    <source>
        <strain evidence="12 13">2129</strain>
    </source>
</reference>
<dbReference type="Pfam" id="PF00912">
    <property type="entry name" value="Transgly"/>
    <property type="match status" value="1"/>
</dbReference>
<keyword evidence="1" id="KW-0121">Carboxypeptidase</keyword>
<feature type="region of interest" description="Disordered" evidence="9">
    <location>
        <begin position="602"/>
        <end position="628"/>
    </location>
</feature>
<accession>A0ABN5PLB3</accession>
<dbReference type="EMBL" id="CP032514">
    <property type="protein sequence ID" value="AYD88996.1"/>
    <property type="molecule type" value="Genomic_DNA"/>
</dbReference>
<comment type="catalytic activity">
    <reaction evidence="8">
        <text>[GlcNAc-(1-&gt;4)-Mur2Ac(oyl-L-Ala-gamma-D-Glu-L-Lys-D-Ala-D-Ala)](n)-di-trans,octa-cis-undecaprenyl diphosphate + beta-D-GlcNAc-(1-&gt;4)-Mur2Ac(oyl-L-Ala-gamma-D-Glu-L-Lys-D-Ala-D-Ala)-di-trans,octa-cis-undecaprenyl diphosphate = [GlcNAc-(1-&gt;4)-Mur2Ac(oyl-L-Ala-gamma-D-Glu-L-Lys-D-Ala-D-Ala)](n+1)-di-trans,octa-cis-undecaprenyl diphosphate + di-trans,octa-cis-undecaprenyl diphosphate + H(+)</text>
        <dbReference type="Rhea" id="RHEA:23708"/>
        <dbReference type="Rhea" id="RHEA-COMP:9602"/>
        <dbReference type="Rhea" id="RHEA-COMP:9603"/>
        <dbReference type="ChEBI" id="CHEBI:15378"/>
        <dbReference type="ChEBI" id="CHEBI:58405"/>
        <dbReference type="ChEBI" id="CHEBI:60033"/>
        <dbReference type="ChEBI" id="CHEBI:78435"/>
        <dbReference type="EC" id="2.4.99.28"/>
    </reaction>
</comment>
<feature type="compositionally biased region" description="Polar residues" evidence="9">
    <location>
        <begin position="602"/>
        <end position="614"/>
    </location>
</feature>
<dbReference type="InterPro" id="IPR050396">
    <property type="entry name" value="Glycosyltr_51/Transpeptidase"/>
</dbReference>
<keyword evidence="5" id="KW-0378">Hydrolase</keyword>
<proteinExistence type="predicted"/>
<keyword evidence="13" id="KW-1185">Reference proteome</keyword>
<dbReference type="Proteomes" id="UP000273001">
    <property type="component" value="Chromosome"/>
</dbReference>
<sequence>MSKSSVRSRSLSPAQAVSMLLVLLLFSSAGGILTAGFAAPLVGASSALTSAAAQLFDELPSDFNVQEPSEVSVIKAADGSDIAQFYAENRIVVPLEDVSVNLQNAIVAVEDQRFYQHTGVDPTGIVRALVSNAQSDATQGGSTLTQQYVRNVLVEAGIQEDDPALIQEATEGTIPRKLREIKYALSLEQKYSKQQILEGYLNIAAFSPSTYGVEASAQHYFSHSAKEMTLAEAALMAGLTNAPSVYDPVTKPDVAKNRMEWVLNKMLEEEFITQEEYDEANATSVEDMLDVTDDVAGCGAAGNAAYFCTYVVNEILGSDLYGEDQAARRQLLLRGGLTITTTLDRAKQDAAYDSIQGVIPTGDPSQAKTAVVSVEPGTGRIVSMAQNTNFGDPSESDTEATQVVFAADSQHGGVQSAEGGVSGFQPGSSFKAFILAQWYQEGRSGYTTLNTKPRMFSASSWNISCAPELADSWTPKNVDSGLDGSHNVIDSTKHSINVGYAEMLNQMDVCAVTDLAASLGVTKTDGSPMEPRPSIVLGSQETPPLAMANAFATFAAHGVYCKPIAIDSILDTDGAEMAVPSADCNQVMDATAADKTAQTLTATSQSGGTAQTAKLSGRPTAGKTGTTDNNDNVWFVGFTPQLSTATWVGHSDGYRTLNNQYIGGRFYGTIYGSTLAIPIWKGYMEAALDGEPVQDFPSVNLAG</sequence>
<evidence type="ECO:0000313" key="13">
    <source>
        <dbReference type="Proteomes" id="UP000273001"/>
    </source>
</evidence>
<evidence type="ECO:0000256" key="2">
    <source>
        <dbReference type="ARBA" id="ARBA00022670"/>
    </source>
</evidence>
<evidence type="ECO:0000256" key="5">
    <source>
        <dbReference type="ARBA" id="ARBA00022801"/>
    </source>
</evidence>
<dbReference type="InterPro" id="IPR036950">
    <property type="entry name" value="PBP_transglycosylase"/>
</dbReference>
<dbReference type="Gene3D" id="1.10.3810.10">
    <property type="entry name" value="Biosynthetic peptidoglycan transglycosylase-like"/>
    <property type="match status" value="1"/>
</dbReference>
<evidence type="ECO:0000259" key="11">
    <source>
        <dbReference type="Pfam" id="PF00912"/>
    </source>
</evidence>
<evidence type="ECO:0000256" key="3">
    <source>
        <dbReference type="ARBA" id="ARBA00022676"/>
    </source>
</evidence>
<keyword evidence="2" id="KW-0645">Protease</keyword>
<dbReference type="SUPFAM" id="SSF56601">
    <property type="entry name" value="beta-lactamase/transpeptidase-like"/>
    <property type="match status" value="1"/>
</dbReference>
<evidence type="ECO:0000256" key="6">
    <source>
        <dbReference type="ARBA" id="ARBA00023268"/>
    </source>
</evidence>
<evidence type="ECO:0000313" key="12">
    <source>
        <dbReference type="EMBL" id="AYD88996.1"/>
    </source>
</evidence>
<dbReference type="SUPFAM" id="SSF53955">
    <property type="entry name" value="Lysozyme-like"/>
    <property type="match status" value="1"/>
</dbReference>
<dbReference type="InterPro" id="IPR023346">
    <property type="entry name" value="Lysozyme-like_dom_sf"/>
</dbReference>
<evidence type="ECO:0000256" key="1">
    <source>
        <dbReference type="ARBA" id="ARBA00022645"/>
    </source>
</evidence>
<dbReference type="InterPro" id="IPR001460">
    <property type="entry name" value="PCN-bd_Tpept"/>
</dbReference>
<dbReference type="InterPro" id="IPR012338">
    <property type="entry name" value="Beta-lactam/transpept-like"/>
</dbReference>
<comment type="catalytic activity">
    <reaction evidence="7">
        <text>Preferential cleavage: (Ac)2-L-Lys-D-Ala-|-D-Ala. Also transpeptidation of peptidyl-alanyl moieties that are N-acyl substituents of D-alanine.</text>
        <dbReference type="EC" id="3.4.16.4"/>
    </reaction>
</comment>
<evidence type="ECO:0000256" key="9">
    <source>
        <dbReference type="SAM" id="MobiDB-lite"/>
    </source>
</evidence>
<feature type="domain" description="Penicillin-binding protein transpeptidase" evidence="10">
    <location>
        <begin position="370"/>
        <end position="648"/>
    </location>
</feature>
<dbReference type="Gene3D" id="3.40.710.10">
    <property type="entry name" value="DD-peptidase/beta-lactamase superfamily"/>
    <property type="match status" value="1"/>
</dbReference>
<dbReference type="PANTHER" id="PTHR32282">
    <property type="entry name" value="BINDING PROTEIN TRANSPEPTIDASE, PUTATIVE-RELATED"/>
    <property type="match status" value="1"/>
</dbReference>